<dbReference type="AlphaFoldDB" id="A0A127Z540"/>
<reference evidence="1" key="1">
    <citation type="submission" date="2014-06" db="EMBL/GenBank/DDBJ databases">
        <authorList>
            <person name="Ju J."/>
            <person name="Zhang J."/>
        </authorList>
    </citation>
    <scope>NUCLEOTIDE SEQUENCE</scope>
    <source>
        <strain evidence="1">SscI8</strain>
    </source>
</reference>
<protein>
    <submittedName>
        <fullName evidence="1">Uncharacterized protein</fullName>
    </submittedName>
</protein>
<evidence type="ECO:0000313" key="1">
    <source>
        <dbReference type="EMBL" id="CDR88263.1"/>
    </source>
</evidence>
<name>A0A127Z540_9BASI</name>
<sequence length="224" mass="24088">MDKTELRAWLPPSSFARSKLAFPSPHPLLVLLLAATSAIVGSSYRFAPPHSRTLHLKLGFDATALCFASARPASTLCSLCTDIVPPVSDRVSRSSPCSVTTSILALDHISVHSQLHPQQLAFPLPTTTNALHLTHLAVVWYLYHSASPPIVSTTLCVNFPSSFSAFCSATFSLLCSTPLVSHEAKRFYAPTSVLASRGLEVASLGAHHSTPRPLHLQLVFCHIG</sequence>
<proteinExistence type="predicted"/>
<gene>
    <name evidence="1" type="ORF">SPSC_03924</name>
</gene>
<accession>A0A127Z540</accession>
<dbReference type="EMBL" id="LK056675">
    <property type="protein sequence ID" value="CDR88263.1"/>
    <property type="molecule type" value="Genomic_DNA"/>
</dbReference>
<organism evidence="1">
    <name type="scientific">Sporisorium scitamineum</name>
    <dbReference type="NCBI Taxonomy" id="49012"/>
    <lineage>
        <taxon>Eukaryota</taxon>
        <taxon>Fungi</taxon>
        <taxon>Dikarya</taxon>
        <taxon>Basidiomycota</taxon>
        <taxon>Ustilaginomycotina</taxon>
        <taxon>Ustilaginomycetes</taxon>
        <taxon>Ustilaginales</taxon>
        <taxon>Ustilaginaceae</taxon>
        <taxon>Sporisorium</taxon>
    </lineage>
</organism>